<dbReference type="GO" id="GO:0003700">
    <property type="term" value="F:DNA-binding transcription factor activity"/>
    <property type="evidence" value="ECO:0007669"/>
    <property type="project" value="InterPro"/>
</dbReference>
<evidence type="ECO:0000256" key="2">
    <source>
        <dbReference type="ARBA" id="ARBA00023125"/>
    </source>
</evidence>
<reference evidence="5 6" key="1">
    <citation type="submission" date="2020-02" db="EMBL/GenBank/DDBJ databases">
        <authorList>
            <person name="Zheng R.K."/>
            <person name="Sun C.M."/>
        </authorList>
    </citation>
    <scope>NUCLEOTIDE SEQUENCE [LARGE SCALE GENOMIC DNA]</scope>
    <source>
        <strain evidence="6">zrk13</strain>
    </source>
</reference>
<keyword evidence="3" id="KW-0804">Transcription</keyword>
<dbReference type="Proteomes" id="UP000514720">
    <property type="component" value="Chromosome"/>
</dbReference>
<dbReference type="PROSITE" id="PS00041">
    <property type="entry name" value="HTH_ARAC_FAMILY_1"/>
    <property type="match status" value="1"/>
</dbReference>
<dbReference type="KEGG" id="xcl:G4Z02_08830"/>
<dbReference type="PANTHER" id="PTHR47504:SF5">
    <property type="entry name" value="RIGHT ORIGIN-BINDING PROTEIN"/>
    <property type="match status" value="1"/>
</dbReference>
<dbReference type="SUPFAM" id="SSF46689">
    <property type="entry name" value="Homeodomain-like"/>
    <property type="match status" value="2"/>
</dbReference>
<feature type="domain" description="HTH araC/xylS-type" evidence="4">
    <location>
        <begin position="6"/>
        <end position="104"/>
    </location>
</feature>
<dbReference type="PANTHER" id="PTHR47504">
    <property type="entry name" value="RIGHT ORIGIN-BINDING PROTEIN"/>
    <property type="match status" value="1"/>
</dbReference>
<sequence>MKLDIQQAINWLEGKLEEEITLQEISNYIRYSSSHTSREFKRYTGSTLRNYIQLRRLTKAAMMLRDHQIRIIDVAVQFGYGSQEAFTRAFVNAFSITPGEYVQTKRMIPYVFKKDVLFPTKIPSKGEIIMVHDSEIKIRFETMPEHKFIYLTRDNVTNYMDFWTLVDQEEGNDCDELHGVLASIPGRYSEGYGAFTANGYLFGKDAAIDYQVDPRYGFQEVIIPEQTYLVFEHPGFTEAEFEMALRQVRRIALEDFDVDIKDYEFDQSFVKAYEHSGMELCYYFIRIPLKSK</sequence>
<dbReference type="GO" id="GO:0043565">
    <property type="term" value="F:sequence-specific DNA binding"/>
    <property type="evidence" value="ECO:0007669"/>
    <property type="project" value="InterPro"/>
</dbReference>
<evidence type="ECO:0000313" key="6">
    <source>
        <dbReference type="Proteomes" id="UP000514720"/>
    </source>
</evidence>
<evidence type="ECO:0000256" key="1">
    <source>
        <dbReference type="ARBA" id="ARBA00023015"/>
    </source>
</evidence>
<dbReference type="RefSeq" id="WP_258877657.1">
    <property type="nucleotide sequence ID" value="NZ_CP048914.1"/>
</dbReference>
<dbReference type="AlphaFoldDB" id="A0A7L7KTA7"/>
<protein>
    <submittedName>
        <fullName evidence="5">AraC family transcriptional regulator</fullName>
    </submittedName>
</protein>
<dbReference type="Pfam" id="PF12833">
    <property type="entry name" value="HTH_18"/>
    <property type="match status" value="1"/>
</dbReference>
<dbReference type="PROSITE" id="PS01124">
    <property type="entry name" value="HTH_ARAC_FAMILY_2"/>
    <property type="match status" value="1"/>
</dbReference>
<dbReference type="InterPro" id="IPR050959">
    <property type="entry name" value="MarA-like"/>
</dbReference>
<dbReference type="InterPro" id="IPR009057">
    <property type="entry name" value="Homeodomain-like_sf"/>
</dbReference>
<proteinExistence type="predicted"/>
<name>A0A7L7KTA7_9MOLU</name>
<dbReference type="EMBL" id="CP048914">
    <property type="protein sequence ID" value="QMS85845.1"/>
    <property type="molecule type" value="Genomic_DNA"/>
</dbReference>
<organism evidence="5 6">
    <name type="scientific">Candidatus Xianfuyuplasma coldseepsis</name>
    <dbReference type="NCBI Taxonomy" id="2782163"/>
    <lineage>
        <taxon>Bacteria</taxon>
        <taxon>Bacillati</taxon>
        <taxon>Mycoplasmatota</taxon>
        <taxon>Mollicutes</taxon>
        <taxon>Candidatus Izemoplasmatales</taxon>
        <taxon>Candidatus Izemoplasmataceae</taxon>
        <taxon>Candidatus Xianfuyuplasma</taxon>
    </lineage>
</organism>
<evidence type="ECO:0000256" key="3">
    <source>
        <dbReference type="ARBA" id="ARBA00023163"/>
    </source>
</evidence>
<accession>A0A7L7KTA7</accession>
<dbReference type="Gene3D" id="1.10.10.60">
    <property type="entry name" value="Homeodomain-like"/>
    <property type="match status" value="2"/>
</dbReference>
<evidence type="ECO:0000313" key="5">
    <source>
        <dbReference type="EMBL" id="QMS85845.1"/>
    </source>
</evidence>
<keyword evidence="2" id="KW-0238">DNA-binding</keyword>
<keyword evidence="1" id="KW-0805">Transcription regulation</keyword>
<evidence type="ECO:0000259" key="4">
    <source>
        <dbReference type="PROSITE" id="PS01124"/>
    </source>
</evidence>
<dbReference type="InterPro" id="IPR018062">
    <property type="entry name" value="HTH_AraC-typ_CS"/>
</dbReference>
<gene>
    <name evidence="5" type="ORF">G4Z02_08830</name>
</gene>
<dbReference type="SMART" id="SM00342">
    <property type="entry name" value="HTH_ARAC"/>
    <property type="match status" value="1"/>
</dbReference>
<dbReference type="InterPro" id="IPR018060">
    <property type="entry name" value="HTH_AraC"/>
</dbReference>
<keyword evidence="6" id="KW-1185">Reference proteome</keyword>